<dbReference type="InterPro" id="IPR029058">
    <property type="entry name" value="AB_hydrolase_fold"/>
</dbReference>
<protein>
    <submittedName>
        <fullName evidence="2">Alpha/beta hydrolase</fullName>
    </submittedName>
</protein>
<dbReference type="OrthoDB" id="160229at2"/>
<gene>
    <name evidence="2" type="ORF">KDA_49660</name>
</gene>
<dbReference type="PANTHER" id="PTHR37017">
    <property type="entry name" value="AB HYDROLASE-1 DOMAIN-CONTAINING PROTEIN-RELATED"/>
    <property type="match status" value="1"/>
</dbReference>
<name>A0A402BDW4_9CHLR</name>
<dbReference type="Gene3D" id="3.40.50.1820">
    <property type="entry name" value="alpha/beta hydrolase"/>
    <property type="match status" value="1"/>
</dbReference>
<accession>A0A402BDW4</accession>
<dbReference type="RefSeq" id="WP_126629737.1">
    <property type="nucleotide sequence ID" value="NZ_BIFT01000002.1"/>
</dbReference>
<proteinExistence type="predicted"/>
<dbReference type="GO" id="GO:0016787">
    <property type="term" value="F:hydrolase activity"/>
    <property type="evidence" value="ECO:0007669"/>
    <property type="project" value="UniProtKB-KW"/>
</dbReference>
<reference evidence="3" key="1">
    <citation type="submission" date="2018-12" db="EMBL/GenBank/DDBJ databases">
        <title>Tengunoibacter tsumagoiensis gen. nov., sp. nov., Dictyobacter kobayashii sp. nov., D. alpinus sp. nov., and D. joshuensis sp. nov. and description of Dictyobacteraceae fam. nov. within the order Ktedonobacterales isolated from Tengu-no-mugimeshi.</title>
        <authorList>
            <person name="Wang C.M."/>
            <person name="Zheng Y."/>
            <person name="Sakai Y."/>
            <person name="Toyoda A."/>
            <person name="Minakuchi Y."/>
            <person name="Abe K."/>
            <person name="Yokota A."/>
            <person name="Yabe S."/>
        </authorList>
    </citation>
    <scope>NUCLEOTIDE SEQUENCE [LARGE SCALE GENOMIC DNA]</scope>
    <source>
        <strain evidence="3">Uno16</strain>
    </source>
</reference>
<dbReference type="EMBL" id="BIFT01000002">
    <property type="protein sequence ID" value="GCE29482.1"/>
    <property type="molecule type" value="Genomic_DNA"/>
</dbReference>
<comment type="caution">
    <text evidence="2">The sequence shown here is derived from an EMBL/GenBank/DDBJ whole genome shotgun (WGS) entry which is preliminary data.</text>
</comment>
<dbReference type="Pfam" id="PF12697">
    <property type="entry name" value="Abhydrolase_6"/>
    <property type="match status" value="1"/>
</dbReference>
<dbReference type="SUPFAM" id="SSF53474">
    <property type="entry name" value="alpha/beta-Hydrolases"/>
    <property type="match status" value="1"/>
</dbReference>
<keyword evidence="3" id="KW-1185">Reference proteome</keyword>
<feature type="domain" description="AB hydrolase-1" evidence="1">
    <location>
        <begin position="15"/>
        <end position="230"/>
    </location>
</feature>
<dbReference type="AlphaFoldDB" id="A0A402BDW4"/>
<dbReference type="Proteomes" id="UP000287171">
    <property type="component" value="Unassembled WGS sequence"/>
</dbReference>
<dbReference type="InterPro" id="IPR000073">
    <property type="entry name" value="AB_hydrolase_1"/>
</dbReference>
<evidence type="ECO:0000313" key="2">
    <source>
        <dbReference type="EMBL" id="GCE29482.1"/>
    </source>
</evidence>
<keyword evidence="2" id="KW-0378">Hydrolase</keyword>
<organism evidence="2 3">
    <name type="scientific">Dictyobacter alpinus</name>
    <dbReference type="NCBI Taxonomy" id="2014873"/>
    <lineage>
        <taxon>Bacteria</taxon>
        <taxon>Bacillati</taxon>
        <taxon>Chloroflexota</taxon>
        <taxon>Ktedonobacteria</taxon>
        <taxon>Ktedonobacterales</taxon>
        <taxon>Dictyobacteraceae</taxon>
        <taxon>Dictyobacter</taxon>
    </lineage>
</organism>
<sequence length="242" mass="25792">MGIFKHRHIPQVENIVLVHGVWADGSSWSGVIERLQKAGSTVTAVQLDLASLSSDVARVRQTLSAQTGPTVLVAHSFGGAIITALGKDAPNVVGLVYLSAFAPDQGETMKALVTAEPQPAVGAAIRPDTEGFLWLDRAGFVEYFAPDVNPTQARVLATVQKPIAASEFMDGEPFGEPAWKVLPSWYLVTEQDQVVPPVTQRFMAQRAGATTREVASSHVSMISHPDVVTELILTAAQATVNA</sequence>
<evidence type="ECO:0000313" key="3">
    <source>
        <dbReference type="Proteomes" id="UP000287171"/>
    </source>
</evidence>
<dbReference type="InterPro" id="IPR052897">
    <property type="entry name" value="Sec-Metab_Biosynth_Hydrolase"/>
</dbReference>
<dbReference type="PANTHER" id="PTHR37017:SF11">
    <property type="entry name" value="ESTERASE_LIPASE_THIOESTERASE DOMAIN-CONTAINING PROTEIN"/>
    <property type="match status" value="1"/>
</dbReference>
<evidence type="ECO:0000259" key="1">
    <source>
        <dbReference type="Pfam" id="PF12697"/>
    </source>
</evidence>